<gene>
    <name evidence="1" type="ORF">Anapl_13961</name>
</gene>
<proteinExistence type="predicted"/>
<protein>
    <submittedName>
        <fullName evidence="1">Uncharacterized protein</fullName>
    </submittedName>
</protein>
<dbReference type="AlphaFoldDB" id="R0LS45"/>
<accession>R0LS45</accession>
<sequence>MTFPDIMQRKPDCDISRNVQVMAANFKAKKYSIKEGNDNDGTAGVIKLKRTANTLMCHFNLLFVVHLVTYRVKFRVQKKKKVSEIQRAEKSDWLELTLIYVMYEKQVPSDAQERTRSPCFSPNLLLIPSSRSSQDVACVLAQALCMQNILTSVIVEDCVLTSWLKLMLQLVMESEEWLTKGSGRQQALWMLVCNCGNCLKLPITECDAVPVSISLFLDHICHAPAVEKGYMPSNFLLICHPKAIHLKTQVLNIFFYCQPGCPFWNLELLDILEVVQAGRGTGEWGSRKAEDAVPELNEEVVFDYRKEPSVAMETKMPHKSQRVLGRDRKKPHQPGFNMLKGFAGNSSHVVSVGWQVSDFVSNLYPLTLQPKLKLPKTSFLDGTTDKISVKSGMGK</sequence>
<keyword evidence="2" id="KW-1185">Reference proteome</keyword>
<organism evidence="1 2">
    <name type="scientific">Anas platyrhynchos</name>
    <name type="common">Mallard</name>
    <name type="synonym">Anas boschas</name>
    <dbReference type="NCBI Taxonomy" id="8839"/>
    <lineage>
        <taxon>Eukaryota</taxon>
        <taxon>Metazoa</taxon>
        <taxon>Chordata</taxon>
        <taxon>Craniata</taxon>
        <taxon>Vertebrata</taxon>
        <taxon>Euteleostomi</taxon>
        <taxon>Archelosauria</taxon>
        <taxon>Archosauria</taxon>
        <taxon>Dinosauria</taxon>
        <taxon>Saurischia</taxon>
        <taxon>Theropoda</taxon>
        <taxon>Coelurosauria</taxon>
        <taxon>Aves</taxon>
        <taxon>Neognathae</taxon>
        <taxon>Galloanserae</taxon>
        <taxon>Anseriformes</taxon>
        <taxon>Anatidae</taxon>
        <taxon>Anatinae</taxon>
        <taxon>Anas</taxon>
    </lineage>
</organism>
<evidence type="ECO:0000313" key="2">
    <source>
        <dbReference type="Proteomes" id="UP000296049"/>
    </source>
</evidence>
<name>R0LS45_ANAPL</name>
<dbReference type="Proteomes" id="UP000296049">
    <property type="component" value="Unassembled WGS sequence"/>
</dbReference>
<evidence type="ECO:0000313" key="1">
    <source>
        <dbReference type="EMBL" id="EOB08554.1"/>
    </source>
</evidence>
<reference evidence="2" key="1">
    <citation type="journal article" date="2013" name="Nat. Genet.">
        <title>The duck genome and transcriptome provide insight into an avian influenza virus reservoir species.</title>
        <authorList>
            <person name="Huang Y."/>
            <person name="Li Y."/>
            <person name="Burt D.W."/>
            <person name="Chen H."/>
            <person name="Zhang Y."/>
            <person name="Qian W."/>
            <person name="Kim H."/>
            <person name="Gan S."/>
            <person name="Zhao Y."/>
            <person name="Li J."/>
            <person name="Yi K."/>
            <person name="Feng H."/>
            <person name="Zhu P."/>
            <person name="Li B."/>
            <person name="Liu Q."/>
            <person name="Fairley S."/>
            <person name="Magor K.E."/>
            <person name="Du Z."/>
            <person name="Hu X."/>
            <person name="Goodman L."/>
            <person name="Tafer H."/>
            <person name="Vignal A."/>
            <person name="Lee T."/>
            <person name="Kim K.W."/>
            <person name="Sheng Z."/>
            <person name="An Y."/>
            <person name="Searle S."/>
            <person name="Herrero J."/>
            <person name="Groenen M.A."/>
            <person name="Crooijmans R.P."/>
            <person name="Faraut T."/>
            <person name="Cai Q."/>
            <person name="Webster R.G."/>
            <person name="Aldridge J.R."/>
            <person name="Warren W.C."/>
            <person name="Bartschat S."/>
            <person name="Kehr S."/>
            <person name="Marz M."/>
            <person name="Stadler P.F."/>
            <person name="Smith J."/>
            <person name="Kraus R.H."/>
            <person name="Zhao Y."/>
            <person name="Ren L."/>
            <person name="Fei J."/>
            <person name="Morisson M."/>
            <person name="Kaiser P."/>
            <person name="Griffin D.K."/>
            <person name="Rao M."/>
            <person name="Pitel F."/>
            <person name="Wang J."/>
            <person name="Li N."/>
        </authorList>
    </citation>
    <scope>NUCLEOTIDE SEQUENCE [LARGE SCALE GENOMIC DNA]</scope>
</reference>
<dbReference type="EMBL" id="KB742439">
    <property type="protein sequence ID" value="EOB08554.1"/>
    <property type="molecule type" value="Genomic_DNA"/>
</dbReference>